<dbReference type="InterPro" id="IPR002241">
    <property type="entry name" value="Glyco_hydro_27"/>
</dbReference>
<evidence type="ECO:0000256" key="6">
    <source>
        <dbReference type="ARBA" id="ARBA00023157"/>
    </source>
</evidence>
<dbReference type="AlphaFoldDB" id="A0A1V9XBA9"/>
<accession>A0A1V9XBA9</accession>
<dbReference type="EC" id="3.2.1.-" evidence="10"/>
<dbReference type="STRING" id="418985.A0A1V9XBA9"/>
<dbReference type="EMBL" id="MNPL01016655">
    <property type="protein sequence ID" value="OQR70683.1"/>
    <property type="molecule type" value="Genomic_DNA"/>
</dbReference>
<keyword evidence="6 10" id="KW-1015">Disulfide bond</keyword>
<evidence type="ECO:0000313" key="13">
    <source>
        <dbReference type="Proteomes" id="UP000192247"/>
    </source>
</evidence>
<keyword evidence="5" id="KW-0443">Lipid metabolism</keyword>
<gene>
    <name evidence="12" type="ORF">BIW11_04112</name>
</gene>
<evidence type="ECO:0000256" key="9">
    <source>
        <dbReference type="ARBA" id="ARBA00023295"/>
    </source>
</evidence>
<dbReference type="GO" id="GO:0009311">
    <property type="term" value="P:oligosaccharide metabolic process"/>
    <property type="evidence" value="ECO:0007669"/>
    <property type="project" value="TreeGrafter"/>
</dbReference>
<reference evidence="12 13" key="1">
    <citation type="journal article" date="2017" name="Gigascience">
        <title>Draft genome of the honey bee ectoparasitic mite, Tropilaelaps mercedesae, is shaped by the parasitic life history.</title>
        <authorList>
            <person name="Dong X."/>
            <person name="Armstrong S.D."/>
            <person name="Xia D."/>
            <person name="Makepeace B.L."/>
            <person name="Darby A.C."/>
            <person name="Kadowaki T."/>
        </authorList>
    </citation>
    <scope>NUCLEOTIDE SEQUENCE [LARGE SCALE GENOMIC DNA]</scope>
    <source>
        <strain evidence="12">Wuxi-XJTLU</strain>
    </source>
</reference>
<dbReference type="Pfam" id="PF16499">
    <property type="entry name" value="Melibiase_2"/>
    <property type="match status" value="2"/>
</dbReference>
<dbReference type="CDD" id="cd14792">
    <property type="entry name" value="GH27"/>
    <property type="match status" value="1"/>
</dbReference>
<evidence type="ECO:0000256" key="2">
    <source>
        <dbReference type="ARBA" id="ARBA00009743"/>
    </source>
</evidence>
<dbReference type="GO" id="GO:0016139">
    <property type="term" value="P:glycoside catabolic process"/>
    <property type="evidence" value="ECO:0007669"/>
    <property type="project" value="TreeGrafter"/>
</dbReference>
<dbReference type="OrthoDB" id="5795902at2759"/>
<dbReference type="InterPro" id="IPR035373">
    <property type="entry name" value="Melibiase/NAGA_C"/>
</dbReference>
<dbReference type="InterPro" id="IPR013785">
    <property type="entry name" value="Aldolase_TIM"/>
</dbReference>
<dbReference type="SUPFAM" id="SSF51445">
    <property type="entry name" value="(Trans)glycosidases"/>
    <property type="match status" value="1"/>
</dbReference>
<dbReference type="InterPro" id="IPR017853">
    <property type="entry name" value="GH"/>
</dbReference>
<dbReference type="Gene3D" id="3.20.20.70">
    <property type="entry name" value="Aldolase class I"/>
    <property type="match status" value="2"/>
</dbReference>
<comment type="subcellular location">
    <subcellularLocation>
        <location evidence="1">Lysosome</location>
    </subcellularLocation>
</comment>
<keyword evidence="4 10" id="KW-0378">Hydrolase</keyword>
<protein>
    <recommendedName>
        <fullName evidence="10">Alpha-galactosidase</fullName>
        <ecNumber evidence="10">3.2.1.-</ecNumber>
    </recommendedName>
</protein>
<evidence type="ECO:0000256" key="7">
    <source>
        <dbReference type="ARBA" id="ARBA00023180"/>
    </source>
</evidence>
<dbReference type="Proteomes" id="UP000192247">
    <property type="component" value="Unassembled WGS sequence"/>
</dbReference>
<dbReference type="PANTHER" id="PTHR11452">
    <property type="entry name" value="ALPHA-GALACTOSIDASE/ALPHA-N-ACETYLGALACTOSAMINIDASE"/>
    <property type="match status" value="1"/>
</dbReference>
<evidence type="ECO:0000256" key="5">
    <source>
        <dbReference type="ARBA" id="ARBA00023098"/>
    </source>
</evidence>
<dbReference type="InterPro" id="IPR000111">
    <property type="entry name" value="Glyco_hydro_27/36_CS"/>
</dbReference>
<dbReference type="PANTHER" id="PTHR11452:SF83">
    <property type="entry name" value="ALPHA-GALACTOSIDASE"/>
    <property type="match status" value="1"/>
</dbReference>
<evidence type="ECO:0000256" key="10">
    <source>
        <dbReference type="RuleBase" id="RU361168"/>
    </source>
</evidence>
<evidence type="ECO:0000256" key="8">
    <source>
        <dbReference type="ARBA" id="ARBA00023228"/>
    </source>
</evidence>
<dbReference type="InterPro" id="IPR013780">
    <property type="entry name" value="Glyco_hydro_b"/>
</dbReference>
<dbReference type="FunCoup" id="A0A1V9XBA9">
    <property type="interactions" value="775"/>
</dbReference>
<evidence type="ECO:0000259" key="11">
    <source>
        <dbReference type="Pfam" id="PF17450"/>
    </source>
</evidence>
<dbReference type="PRINTS" id="PR00740">
    <property type="entry name" value="GLHYDRLASE27"/>
</dbReference>
<keyword evidence="7" id="KW-0325">Glycoprotein</keyword>
<dbReference type="PROSITE" id="PS00512">
    <property type="entry name" value="ALPHA_GALACTOSIDASE"/>
    <property type="match status" value="1"/>
</dbReference>
<comment type="subunit">
    <text evidence="3 10">Homodimer.</text>
</comment>
<keyword evidence="9 10" id="KW-0326">Glycosidase</keyword>
<comment type="caution">
    <text evidence="12">The sequence shown here is derived from an EMBL/GenBank/DDBJ whole genome shotgun (WGS) entry which is preliminary data.</text>
</comment>
<evidence type="ECO:0000256" key="4">
    <source>
        <dbReference type="ARBA" id="ARBA00022801"/>
    </source>
</evidence>
<sequence length="362" mass="40235">MRVSSLTTAILIGFCGALTVALDNGLGLTPVMGWLSWQRYRCNIDCENQPDECISESLYKRMADRLVAEGYRDAGYVYVNIDDCWSLLNRDTATGRLVADPKRFPSGISALAKYMHERGLKLGIYGDAGTKTCCGYPGSMGHFELDAHTFAEWGVDMLKLDGCYIDPALMTEVKNIVDFYVKNQDNFFPIAKPGAFHDPDMLIIGNFGLSLDQSRTQMALWAIFAAPLLMSNNLERIRREERDILLNRHVIAVNQDPEGLMGSMRLQTGKIQVFTRPVRPIVNGTTSWAVAVVNRAEGGIPKRYALSTKNLNFSNKDGYFVTDLFDHNRLITVIKPGELLTLDVNPSGVRFVKATAIGGNPH</sequence>
<evidence type="ECO:0000256" key="1">
    <source>
        <dbReference type="ARBA" id="ARBA00004371"/>
    </source>
</evidence>
<dbReference type="GO" id="GO:0004557">
    <property type="term" value="F:alpha-galactosidase activity"/>
    <property type="evidence" value="ECO:0007669"/>
    <property type="project" value="TreeGrafter"/>
</dbReference>
<dbReference type="GO" id="GO:0006629">
    <property type="term" value="P:lipid metabolic process"/>
    <property type="evidence" value="ECO:0007669"/>
    <property type="project" value="UniProtKB-KW"/>
</dbReference>
<feature type="domain" description="Alpha galactosidase A C-terminal" evidence="11">
    <location>
        <begin position="260"/>
        <end position="348"/>
    </location>
</feature>
<keyword evidence="13" id="KW-1185">Reference proteome</keyword>
<evidence type="ECO:0000313" key="12">
    <source>
        <dbReference type="EMBL" id="OQR70683.1"/>
    </source>
</evidence>
<dbReference type="GO" id="GO:0005764">
    <property type="term" value="C:lysosome"/>
    <property type="evidence" value="ECO:0007669"/>
    <property type="project" value="UniProtKB-SubCell"/>
</dbReference>
<keyword evidence="8" id="KW-0458">Lysosome</keyword>
<evidence type="ECO:0000256" key="3">
    <source>
        <dbReference type="ARBA" id="ARBA00011738"/>
    </source>
</evidence>
<name>A0A1V9XBA9_9ACAR</name>
<comment type="similarity">
    <text evidence="2 10">Belongs to the glycosyl hydrolase 27 family.</text>
</comment>
<dbReference type="Gene3D" id="2.60.40.1180">
    <property type="entry name" value="Golgi alpha-mannosidase II"/>
    <property type="match status" value="1"/>
</dbReference>
<proteinExistence type="inferred from homology"/>
<dbReference type="InParanoid" id="A0A1V9XBA9"/>
<dbReference type="Pfam" id="PF17450">
    <property type="entry name" value="Melibiase_2_C"/>
    <property type="match status" value="1"/>
</dbReference>
<dbReference type="SUPFAM" id="SSF51011">
    <property type="entry name" value="Glycosyl hydrolase domain"/>
    <property type="match status" value="1"/>
</dbReference>
<organism evidence="12 13">
    <name type="scientific">Tropilaelaps mercedesae</name>
    <dbReference type="NCBI Taxonomy" id="418985"/>
    <lineage>
        <taxon>Eukaryota</taxon>
        <taxon>Metazoa</taxon>
        <taxon>Ecdysozoa</taxon>
        <taxon>Arthropoda</taxon>
        <taxon>Chelicerata</taxon>
        <taxon>Arachnida</taxon>
        <taxon>Acari</taxon>
        <taxon>Parasitiformes</taxon>
        <taxon>Mesostigmata</taxon>
        <taxon>Gamasina</taxon>
        <taxon>Dermanyssoidea</taxon>
        <taxon>Laelapidae</taxon>
        <taxon>Tropilaelaps</taxon>
    </lineage>
</organism>